<dbReference type="GO" id="GO:0008240">
    <property type="term" value="F:tripeptidyl-peptidase activity"/>
    <property type="evidence" value="ECO:0007669"/>
    <property type="project" value="UniProtKB-EC"/>
</dbReference>
<keyword evidence="8 17" id="KW-0732">Signal</keyword>
<keyword evidence="12" id="KW-0843">Virulence</keyword>
<keyword evidence="11 15" id="KW-0106">Calcium</keyword>
<dbReference type="InterPro" id="IPR036852">
    <property type="entry name" value="Peptidase_S8/S53_dom_sf"/>
</dbReference>
<dbReference type="SUPFAM" id="SSF52743">
    <property type="entry name" value="Subtilisin-like"/>
    <property type="match status" value="1"/>
</dbReference>
<dbReference type="PANTHER" id="PTHR14218:SF39">
    <property type="entry name" value="PEPTIDASE S53 DOMAIN-CONTAINING PROTEIN"/>
    <property type="match status" value="1"/>
</dbReference>
<evidence type="ECO:0000256" key="3">
    <source>
        <dbReference type="ARBA" id="ARBA00004239"/>
    </source>
</evidence>
<evidence type="ECO:0000256" key="16">
    <source>
        <dbReference type="SAM" id="MobiDB-lite"/>
    </source>
</evidence>
<feature type="binding site" evidence="15">
    <location>
        <position position="662"/>
    </location>
    <ligand>
        <name>Ca(2+)</name>
        <dbReference type="ChEBI" id="CHEBI:29108"/>
    </ligand>
</feature>
<feature type="binding site" evidence="15">
    <location>
        <position position="681"/>
    </location>
    <ligand>
        <name>Ca(2+)</name>
        <dbReference type="ChEBI" id="CHEBI:29108"/>
    </ligand>
</feature>
<dbReference type="Pfam" id="PF00082">
    <property type="entry name" value="Peptidase_S8"/>
    <property type="match status" value="1"/>
</dbReference>
<dbReference type="Pfam" id="PF09286">
    <property type="entry name" value="Pro-kuma_activ"/>
    <property type="match status" value="1"/>
</dbReference>
<keyword evidence="9 15" id="KW-0378">Hydrolase</keyword>
<evidence type="ECO:0000256" key="13">
    <source>
        <dbReference type="ARBA" id="ARBA00023145"/>
    </source>
</evidence>
<dbReference type="GO" id="GO:0046872">
    <property type="term" value="F:metal ion binding"/>
    <property type="evidence" value="ECO:0007669"/>
    <property type="project" value="UniProtKB-UniRule"/>
</dbReference>
<feature type="binding site" evidence="15">
    <location>
        <position position="683"/>
    </location>
    <ligand>
        <name>Ca(2+)</name>
        <dbReference type="ChEBI" id="CHEBI:29108"/>
    </ligand>
</feature>
<dbReference type="GO" id="GO:0004252">
    <property type="term" value="F:serine-type endopeptidase activity"/>
    <property type="evidence" value="ECO:0007669"/>
    <property type="project" value="UniProtKB-UniRule"/>
</dbReference>
<comment type="subcellular location">
    <subcellularLocation>
        <location evidence="3">Secreted</location>
        <location evidence="3">Extracellular space</location>
    </subcellularLocation>
</comment>
<comment type="function">
    <text evidence="2">Secreted tripeptidyl-peptidase which degrades proteins at acidic pHs and is involved in virulence.</text>
</comment>
<dbReference type="PROSITE" id="PS00138">
    <property type="entry name" value="SUBTILASE_SER"/>
    <property type="match status" value="1"/>
</dbReference>
<dbReference type="AlphaFoldDB" id="A0A8H3Z176"/>
<comment type="catalytic activity">
    <reaction evidence="1">
        <text>Release of an N-terminal tripeptide from a polypeptide.</text>
        <dbReference type="EC" id="3.4.14.10"/>
    </reaction>
</comment>
<feature type="chain" id="PRO_5034913541" description="tripeptidyl-peptidase II" evidence="17">
    <location>
        <begin position="20"/>
        <end position="746"/>
    </location>
</feature>
<evidence type="ECO:0000256" key="1">
    <source>
        <dbReference type="ARBA" id="ARBA00001910"/>
    </source>
</evidence>
<evidence type="ECO:0000256" key="2">
    <source>
        <dbReference type="ARBA" id="ARBA00002451"/>
    </source>
</evidence>
<dbReference type="SUPFAM" id="SSF54897">
    <property type="entry name" value="Protease propeptides/inhibitors"/>
    <property type="match status" value="1"/>
</dbReference>
<gene>
    <name evidence="19" type="ORF">EG328_002291</name>
</gene>
<dbReference type="GO" id="GO:0005576">
    <property type="term" value="C:extracellular region"/>
    <property type="evidence" value="ECO:0007669"/>
    <property type="project" value="UniProtKB-SubCell"/>
</dbReference>
<evidence type="ECO:0000256" key="6">
    <source>
        <dbReference type="ARBA" id="ARBA00022670"/>
    </source>
</evidence>
<evidence type="ECO:0000256" key="4">
    <source>
        <dbReference type="ARBA" id="ARBA00012462"/>
    </source>
</evidence>
<protein>
    <recommendedName>
        <fullName evidence="4">tripeptidyl-peptidase II</fullName>
        <ecNumber evidence="4">3.4.14.10</ecNumber>
    </recommendedName>
</protein>
<dbReference type="CDD" id="cd04056">
    <property type="entry name" value="Peptidases_S53"/>
    <property type="match status" value="1"/>
</dbReference>
<evidence type="ECO:0000256" key="14">
    <source>
        <dbReference type="ARBA" id="ARBA00023180"/>
    </source>
</evidence>
<feature type="region of interest" description="Disordered" evidence="16">
    <location>
        <begin position="706"/>
        <end position="732"/>
    </location>
</feature>
<evidence type="ECO:0000256" key="15">
    <source>
        <dbReference type="PROSITE-ProRule" id="PRU01032"/>
    </source>
</evidence>
<keyword evidence="10 15" id="KW-0720">Serine protease</keyword>
<feature type="active site" description="Charge relay system" evidence="15">
    <location>
        <position position="399"/>
    </location>
</feature>
<evidence type="ECO:0000256" key="9">
    <source>
        <dbReference type="ARBA" id="ARBA00022801"/>
    </source>
</evidence>
<evidence type="ECO:0000313" key="19">
    <source>
        <dbReference type="EMBL" id="KAE9977022.1"/>
    </source>
</evidence>
<dbReference type="PANTHER" id="PTHR14218">
    <property type="entry name" value="PROTEASE S8 TRIPEPTIDYL PEPTIDASE I CLN2"/>
    <property type="match status" value="1"/>
</dbReference>
<evidence type="ECO:0000259" key="18">
    <source>
        <dbReference type="PROSITE" id="PS51695"/>
    </source>
</evidence>
<evidence type="ECO:0000313" key="20">
    <source>
        <dbReference type="Proteomes" id="UP000447873"/>
    </source>
</evidence>
<keyword evidence="5" id="KW-0964">Secreted</keyword>
<organism evidence="19 20">
    <name type="scientific">Venturia inaequalis</name>
    <name type="common">Apple scab fungus</name>
    <dbReference type="NCBI Taxonomy" id="5025"/>
    <lineage>
        <taxon>Eukaryota</taxon>
        <taxon>Fungi</taxon>
        <taxon>Dikarya</taxon>
        <taxon>Ascomycota</taxon>
        <taxon>Pezizomycotina</taxon>
        <taxon>Dothideomycetes</taxon>
        <taxon>Pleosporomycetidae</taxon>
        <taxon>Venturiales</taxon>
        <taxon>Venturiaceae</taxon>
        <taxon>Venturia</taxon>
    </lineage>
</organism>
<comment type="caution">
    <text evidence="19">The sequence shown here is derived from an EMBL/GenBank/DDBJ whole genome shotgun (WGS) entry which is preliminary data.</text>
</comment>
<dbReference type="Gene3D" id="3.40.50.200">
    <property type="entry name" value="Peptidase S8/S53 domain"/>
    <property type="match status" value="1"/>
</dbReference>
<dbReference type="EMBL" id="WNWS01000161">
    <property type="protein sequence ID" value="KAE9977022.1"/>
    <property type="molecule type" value="Genomic_DNA"/>
</dbReference>
<evidence type="ECO:0000256" key="5">
    <source>
        <dbReference type="ARBA" id="ARBA00022525"/>
    </source>
</evidence>
<reference evidence="19 20" key="1">
    <citation type="submission" date="2018-12" db="EMBL/GenBank/DDBJ databases">
        <title>Venturia inaequalis Genome Resource.</title>
        <authorList>
            <person name="Lichtner F.J."/>
        </authorList>
    </citation>
    <scope>NUCLEOTIDE SEQUENCE [LARGE SCALE GENOMIC DNA]</scope>
    <source>
        <strain evidence="19 20">120213</strain>
    </source>
</reference>
<comment type="cofactor">
    <cofactor evidence="15">
        <name>Ca(2+)</name>
        <dbReference type="ChEBI" id="CHEBI:29108"/>
    </cofactor>
    <text evidence="15">Binds 1 Ca(2+) ion per subunit.</text>
</comment>
<keyword evidence="6 15" id="KW-0645">Protease</keyword>
<dbReference type="InterPro" id="IPR023828">
    <property type="entry name" value="Peptidase_S8_Ser-AS"/>
</dbReference>
<proteinExistence type="predicted"/>
<evidence type="ECO:0000256" key="12">
    <source>
        <dbReference type="ARBA" id="ARBA00023026"/>
    </source>
</evidence>
<evidence type="ECO:0000256" key="10">
    <source>
        <dbReference type="ARBA" id="ARBA00022825"/>
    </source>
</evidence>
<keyword evidence="7 15" id="KW-0479">Metal-binding</keyword>
<feature type="binding site" evidence="15">
    <location>
        <position position="663"/>
    </location>
    <ligand>
        <name>Ca(2+)</name>
        <dbReference type="ChEBI" id="CHEBI:29108"/>
    </ligand>
</feature>
<dbReference type="SMART" id="SM00944">
    <property type="entry name" value="Pro-kuma_activ"/>
    <property type="match status" value="1"/>
</dbReference>
<dbReference type="InterPro" id="IPR030400">
    <property type="entry name" value="Sedolisin_dom"/>
</dbReference>
<dbReference type="InterPro" id="IPR015366">
    <property type="entry name" value="S53_propep"/>
</dbReference>
<evidence type="ECO:0000256" key="8">
    <source>
        <dbReference type="ARBA" id="ARBA00022729"/>
    </source>
</evidence>
<evidence type="ECO:0000256" key="11">
    <source>
        <dbReference type="ARBA" id="ARBA00022837"/>
    </source>
</evidence>
<name>A0A8H3Z176_VENIN</name>
<feature type="active site" description="Charge relay system" evidence="15">
    <location>
        <position position="620"/>
    </location>
</feature>
<dbReference type="GO" id="GO:0006508">
    <property type="term" value="P:proteolysis"/>
    <property type="evidence" value="ECO:0007669"/>
    <property type="project" value="UniProtKB-KW"/>
</dbReference>
<dbReference type="InterPro" id="IPR000209">
    <property type="entry name" value="Peptidase_S8/S53_dom"/>
</dbReference>
<sequence length="746" mass="82217">MLSFGFIVTTLTLVCGVFTSPTSQSAKRYALKSSHHAPRKWDRIAPAPPNHMITLQIGLRQGKADEVLQNLKEAWGEDTEQKAKSICWIFHVGLKPPDYKLPKLLAPTLSIRQRFQKSSLDFGDLAVIEACENRDTQFRLCVSHSPSTDRDTVSDPRHPRYSQHLSDVEVAALVKPTSETSQLVDSWLGENGISLDTVRYSPAGDWLSLSVPVHKANSLLDCHYSVYEHRDEKVKVVRTAEWSLPGYLHDHVDLIEPTNSFIRPLKREARSTAKFQHLVPDDHDDFTKILTAQAAAPNETTVAALCETKLVTPNCLRALYGTINYTQRATGQNRMAIANYLGEINLKTDLDLYLQKYRPDVPASASDFKIVSYDNGTTQQTPLTPAQLKQSKGVEGNLDLQTMIGIAYPIPLVSYSTGGQQPGFKPDNFTKTNSNEPYLAWVTNILALGDKEIPYVISTSYADNEQTVSREYAEKVCQAFATLGTRGVSLLFGSGDEGVGGNGNCFANSPPYKRTFLPEFPSSCPWITSVGATYQFNPEIAAYDKRTKVPFTSGGGFSDYFKRPEYQEEAVSEYLRKNANFPQYAGLFNPLGRAYPDIAAQGVNYSTVWNSRIIPVDGTSASTPAAAAIIALVNDALLNAGKKTLGFLNPFLYQGGYKAFNDIVSGSADGCDVKGFTAGPGWDAVTGFGTPNFPEILKRLGITSLDNAEDDEPDENAVFAPEMGEESDEEYEMKGWKRKRNVVPAL</sequence>
<keyword evidence="14" id="KW-0325">Glycoprotein</keyword>
<dbReference type="InterPro" id="IPR050819">
    <property type="entry name" value="Tripeptidyl-peptidase_I"/>
</dbReference>
<evidence type="ECO:0000256" key="17">
    <source>
        <dbReference type="SAM" id="SignalP"/>
    </source>
</evidence>
<dbReference type="CDD" id="cd11377">
    <property type="entry name" value="Pro-peptidase_S53"/>
    <property type="match status" value="1"/>
</dbReference>
<evidence type="ECO:0000256" key="7">
    <source>
        <dbReference type="ARBA" id="ARBA00022723"/>
    </source>
</evidence>
<feature type="signal peptide" evidence="17">
    <location>
        <begin position="1"/>
        <end position="19"/>
    </location>
</feature>
<accession>A0A8H3Z176</accession>
<dbReference type="PROSITE" id="PS51695">
    <property type="entry name" value="SEDOLISIN"/>
    <property type="match status" value="1"/>
</dbReference>
<dbReference type="EC" id="3.4.14.10" evidence="4"/>
<feature type="domain" description="Peptidase S53" evidence="18">
    <location>
        <begin position="310"/>
        <end position="703"/>
    </location>
</feature>
<dbReference type="Proteomes" id="UP000447873">
    <property type="component" value="Unassembled WGS sequence"/>
</dbReference>
<feature type="active site" description="Charge relay system" evidence="15">
    <location>
        <position position="395"/>
    </location>
</feature>
<keyword evidence="13" id="KW-0865">Zymogen</keyword>
<dbReference type="FunFam" id="3.40.50.200:FF:000015">
    <property type="entry name" value="Tripeptidyl peptidase A"/>
    <property type="match status" value="1"/>
</dbReference>